<evidence type="ECO:0000259" key="1">
    <source>
        <dbReference type="Pfam" id="PF06985"/>
    </source>
</evidence>
<dbReference type="EMBL" id="JBFCZG010000006">
    <property type="protein sequence ID" value="KAL3421145.1"/>
    <property type="molecule type" value="Genomic_DNA"/>
</dbReference>
<dbReference type="InterPro" id="IPR052895">
    <property type="entry name" value="HetReg/Transcr_Mod"/>
</dbReference>
<dbReference type="PANTHER" id="PTHR24148">
    <property type="entry name" value="ANKYRIN REPEAT DOMAIN-CONTAINING PROTEIN 39 HOMOLOG-RELATED"/>
    <property type="match status" value="1"/>
</dbReference>
<dbReference type="InterPro" id="IPR010730">
    <property type="entry name" value="HET"/>
</dbReference>
<accession>A0ABR4PD00</accession>
<name>A0ABR4PD00_9HELO</name>
<proteinExistence type="predicted"/>
<protein>
    <submittedName>
        <fullName evidence="2">Ankyrin and HET domain-containing protein</fullName>
    </submittedName>
</protein>
<dbReference type="PANTHER" id="PTHR24148:SF73">
    <property type="entry name" value="HET DOMAIN PROTEIN (AFU_ORTHOLOGUE AFUA_8G01020)"/>
    <property type="match status" value="1"/>
</dbReference>
<evidence type="ECO:0000313" key="2">
    <source>
        <dbReference type="EMBL" id="KAL3421145.1"/>
    </source>
</evidence>
<feature type="domain" description="Heterokaryon incompatibility" evidence="1">
    <location>
        <begin position="44"/>
        <end position="217"/>
    </location>
</feature>
<dbReference type="Proteomes" id="UP001629113">
    <property type="component" value="Unassembled WGS sequence"/>
</dbReference>
<dbReference type="Pfam" id="PF06985">
    <property type="entry name" value="HET"/>
    <property type="match status" value="1"/>
</dbReference>
<gene>
    <name evidence="2" type="ORF">PVAG01_07590</name>
</gene>
<organism evidence="2 3">
    <name type="scientific">Phlyctema vagabunda</name>
    <dbReference type="NCBI Taxonomy" id="108571"/>
    <lineage>
        <taxon>Eukaryota</taxon>
        <taxon>Fungi</taxon>
        <taxon>Dikarya</taxon>
        <taxon>Ascomycota</taxon>
        <taxon>Pezizomycotina</taxon>
        <taxon>Leotiomycetes</taxon>
        <taxon>Helotiales</taxon>
        <taxon>Dermateaceae</taxon>
        <taxon>Phlyctema</taxon>
    </lineage>
</organism>
<keyword evidence="3" id="KW-1185">Reference proteome</keyword>
<evidence type="ECO:0000313" key="3">
    <source>
        <dbReference type="Proteomes" id="UP001629113"/>
    </source>
</evidence>
<reference evidence="2 3" key="1">
    <citation type="submission" date="2024-06" db="EMBL/GenBank/DDBJ databases">
        <title>Complete genome of Phlyctema vagabunda strain 19-DSS-EL-015.</title>
        <authorList>
            <person name="Fiorenzani C."/>
        </authorList>
    </citation>
    <scope>NUCLEOTIDE SEQUENCE [LARGE SCALE GENOMIC DNA]</scope>
    <source>
        <strain evidence="2 3">19-DSS-EL-015</strain>
    </source>
</reference>
<sequence length="627" mass="71046">MAFNFPYQPLAENRIRLVNVEPGLTDGHPISCSLFSYDRSSISYAALSYTWGDSANTIPIILNGEQFPITVNLWSALQVLRRQGREWNSKRLLWIDAICINQIDHEERAQQVQLMKSIYTAAHHVFIWLGNYSEAEDALVEFPVEKWGFASLPHGNLETTKAAFKLVEQLSWSFSEAVGLKPYLEGASRPSMNHSCWGYLSRIFQRSWFLRLWVIQELAVARKAVVYCGDCMTDWQTLEGCVRAISAHIRYSSISRVGQLPFIYNLCHQNVTIPSMVRVDKTNLLSLIYCTRYSKASEPLDRLYAIKDLLDVEDPDISVDYSVSVASAYRKWTIKRIKRTGKLDVLSLCTNTYKAPDNMQQDRWCSWVPDITDITGLDDSLFALGNGMSPGSSSHWYKATADTRWESPNTVLVTEDTLSIKSIKICHIIKLFPPAALLGIPVISSQLRAALRDWEEKVLEHFGLPITQEPEPSLLNAFVSTIFRGQVTPSEDWTLASFQDSYKVWRGISPLPQTFEPAKPEEERSRLYLQHFETMLALMIGNTHLCITSEHSIGVISSMCDPNINDEIHVLFGGNTPFLLRRNQNMISTTPGTHRLMGPCYLHGYMYGEAITALGKGERESGHVELI</sequence>
<comment type="caution">
    <text evidence="2">The sequence shown here is derived from an EMBL/GenBank/DDBJ whole genome shotgun (WGS) entry which is preliminary data.</text>
</comment>